<dbReference type="PANTHER" id="PTHR45786">
    <property type="entry name" value="DNA BINDING PROTEIN-LIKE"/>
    <property type="match status" value="1"/>
</dbReference>
<comment type="caution">
    <text evidence="1">The sequence shown here is derived from an EMBL/GenBank/DDBJ whole genome shotgun (WGS) entry which is preliminary data.</text>
</comment>
<dbReference type="EMBL" id="BMAW01097714">
    <property type="protein sequence ID" value="GFS81211.1"/>
    <property type="molecule type" value="Genomic_DNA"/>
</dbReference>
<evidence type="ECO:0000313" key="1">
    <source>
        <dbReference type="EMBL" id="GFS81211.1"/>
    </source>
</evidence>
<accession>A0A8X6MWE2</accession>
<organism evidence="1 2">
    <name type="scientific">Nephila pilipes</name>
    <name type="common">Giant wood spider</name>
    <name type="synonym">Nephila maculata</name>
    <dbReference type="NCBI Taxonomy" id="299642"/>
    <lineage>
        <taxon>Eukaryota</taxon>
        <taxon>Metazoa</taxon>
        <taxon>Ecdysozoa</taxon>
        <taxon>Arthropoda</taxon>
        <taxon>Chelicerata</taxon>
        <taxon>Arachnida</taxon>
        <taxon>Araneae</taxon>
        <taxon>Araneomorphae</taxon>
        <taxon>Entelegynae</taxon>
        <taxon>Araneoidea</taxon>
        <taxon>Nephilidae</taxon>
        <taxon>Nephila</taxon>
    </lineage>
</organism>
<reference evidence="1" key="1">
    <citation type="submission" date="2020-08" db="EMBL/GenBank/DDBJ databases">
        <title>Multicomponent nature underlies the extraordinary mechanical properties of spider dragline silk.</title>
        <authorList>
            <person name="Kono N."/>
            <person name="Nakamura H."/>
            <person name="Mori M."/>
            <person name="Yoshida Y."/>
            <person name="Ohtoshi R."/>
            <person name="Malay A.D."/>
            <person name="Moran D.A.P."/>
            <person name="Tomita M."/>
            <person name="Numata K."/>
            <person name="Arakawa K."/>
        </authorList>
    </citation>
    <scope>NUCLEOTIDE SEQUENCE</scope>
</reference>
<name>A0A8X6MWE2_NEPPI</name>
<gene>
    <name evidence="1" type="primary">evm_004144</name>
    <name evidence="1" type="ORF">NPIL_159271</name>
</gene>
<dbReference type="PANTHER" id="PTHR45786:SF74">
    <property type="entry name" value="ATP-DEPENDENT DNA HELICASE"/>
    <property type="match status" value="1"/>
</dbReference>
<dbReference type="Proteomes" id="UP000887013">
    <property type="component" value="Unassembled WGS sequence"/>
</dbReference>
<sequence length="101" mass="11512">MSPELKNDNYQIVFKVDKVPTGEHIGRFNEPTVHEVAVIMVDDSVGNRAIKITRQDSTVSKVSIPHRSYDAPQYPLIFWQGQDEYHLNIKQCDPSTGKIDN</sequence>
<keyword evidence="2" id="KW-1185">Reference proteome</keyword>
<dbReference type="OrthoDB" id="6435795at2759"/>
<protein>
    <submittedName>
        <fullName evidence="1">Helitron_like_N domain-containing protein</fullName>
    </submittedName>
</protein>
<dbReference type="AlphaFoldDB" id="A0A8X6MWE2"/>
<evidence type="ECO:0000313" key="2">
    <source>
        <dbReference type="Proteomes" id="UP000887013"/>
    </source>
</evidence>
<proteinExistence type="predicted"/>